<accession>A0A6I3RXK9</accession>
<keyword evidence="6 14" id="KW-0808">Transferase</keyword>
<dbReference type="NCBIfam" id="TIGR02193">
    <property type="entry name" value="heptsyl_trn_I"/>
    <property type="match status" value="1"/>
</dbReference>
<evidence type="ECO:0000256" key="5">
    <source>
        <dbReference type="ARBA" id="ARBA00022676"/>
    </source>
</evidence>
<comment type="subcellular location">
    <subcellularLocation>
        <location evidence="1">Cell inner membrane</location>
        <topology evidence="1">Peripheral membrane protein</topology>
        <orientation evidence="1">Cytoplasmic side</orientation>
    </subcellularLocation>
</comment>
<comment type="pathway">
    <text evidence="2">Bacterial outer membrane biogenesis; LPS core biosynthesis.</text>
</comment>
<sequence length="315" mass="35059">MRVLIVKTTSMGDVVHAVPVVEDIKRFISDAEIDWLVEDSFADIPRHVAGVSEVIECSVRKWKKRIFEKSTRGQIKALCEKLRSKHYDLVIDLQGLIKSAVLASWTNAPVAGYDWRSGKEPLATVLYSIKSSVDRQKSAVDRCRELVAKSLGYDFGSTKPQFNFKFEGSPESVGCVFFFCNTSRETKLWPEEKWIELGAELIRRGKKIVLPWGSPEERDRVLRIQARLGTGAEVPDRMSIGQLMEKISSSDAVIGLDTGMTHLSAAMGRPTVGIFRDYPIELVPLVGEGKKKALGGVGCCPQVQEVLSAFEKVIQ</sequence>
<dbReference type="AlphaFoldDB" id="A0A6I3RXK9"/>
<evidence type="ECO:0000256" key="12">
    <source>
        <dbReference type="ARBA" id="ARBA00044330"/>
    </source>
</evidence>
<evidence type="ECO:0000256" key="6">
    <source>
        <dbReference type="ARBA" id="ARBA00022679"/>
    </source>
</evidence>
<proteinExistence type="inferred from homology"/>
<keyword evidence="8" id="KW-0472">Membrane</keyword>
<comment type="caution">
    <text evidence="14">The sequence shown here is derived from an EMBL/GenBank/DDBJ whole genome shotgun (WGS) entry which is preliminary data.</text>
</comment>
<evidence type="ECO:0000256" key="3">
    <source>
        <dbReference type="ARBA" id="ARBA00022475"/>
    </source>
</evidence>
<evidence type="ECO:0000313" key="14">
    <source>
        <dbReference type="EMBL" id="MTU42372.1"/>
    </source>
</evidence>
<keyword evidence="3" id="KW-1003">Cell membrane</keyword>
<keyword evidence="5" id="KW-0328">Glycosyltransferase</keyword>
<dbReference type="GO" id="GO:0005886">
    <property type="term" value="C:plasma membrane"/>
    <property type="evidence" value="ECO:0007669"/>
    <property type="project" value="UniProtKB-SubCell"/>
</dbReference>
<evidence type="ECO:0000313" key="15">
    <source>
        <dbReference type="Proteomes" id="UP000462362"/>
    </source>
</evidence>
<evidence type="ECO:0000256" key="9">
    <source>
        <dbReference type="ARBA" id="ARBA00043995"/>
    </source>
</evidence>
<dbReference type="Gene3D" id="3.40.50.2000">
    <property type="entry name" value="Glycogen Phosphorylase B"/>
    <property type="match status" value="2"/>
</dbReference>
<dbReference type="Proteomes" id="UP000462362">
    <property type="component" value="Unassembled WGS sequence"/>
</dbReference>
<evidence type="ECO:0000256" key="1">
    <source>
        <dbReference type="ARBA" id="ARBA00004515"/>
    </source>
</evidence>
<dbReference type="InterPro" id="IPR002201">
    <property type="entry name" value="Glyco_trans_9"/>
</dbReference>
<dbReference type="Pfam" id="PF01075">
    <property type="entry name" value="Glyco_transf_9"/>
    <property type="match status" value="1"/>
</dbReference>
<dbReference type="EMBL" id="WNCL01000003">
    <property type="protein sequence ID" value="MTU42372.1"/>
    <property type="molecule type" value="Genomic_DNA"/>
</dbReference>
<name>A0A6I3RXK9_9BURK</name>
<evidence type="ECO:0000256" key="8">
    <source>
        <dbReference type="ARBA" id="ARBA00023136"/>
    </source>
</evidence>
<evidence type="ECO:0000256" key="7">
    <source>
        <dbReference type="ARBA" id="ARBA00022985"/>
    </source>
</evidence>
<evidence type="ECO:0000256" key="2">
    <source>
        <dbReference type="ARBA" id="ARBA00004713"/>
    </source>
</evidence>
<dbReference type="SUPFAM" id="SSF53756">
    <property type="entry name" value="UDP-Glycosyltransferase/glycogen phosphorylase"/>
    <property type="match status" value="1"/>
</dbReference>
<evidence type="ECO:0000256" key="11">
    <source>
        <dbReference type="ARBA" id="ARBA00044190"/>
    </source>
</evidence>
<dbReference type="GO" id="GO:0009244">
    <property type="term" value="P:lipopolysaccharide core region biosynthetic process"/>
    <property type="evidence" value="ECO:0007669"/>
    <property type="project" value="InterPro"/>
</dbReference>
<dbReference type="GO" id="GO:0008713">
    <property type="term" value="F:ADP-heptose-lipopolysaccharide heptosyltransferase activity"/>
    <property type="evidence" value="ECO:0007669"/>
    <property type="project" value="TreeGrafter"/>
</dbReference>
<evidence type="ECO:0000256" key="4">
    <source>
        <dbReference type="ARBA" id="ARBA00022519"/>
    </source>
</evidence>
<keyword evidence="4" id="KW-0997">Cell inner membrane</keyword>
<comment type="catalytic activity">
    <reaction evidence="13">
        <text>an alpha-Kdo-(2-&gt;4)-alpha-Kdo-(2-&gt;6)-lipid A + ADP-L-glycero-beta-D-manno-heptose = an L-alpha-D-Hep-(1-&gt;5)-[alpha-Kdo-(2-&gt;4)]-alpha-Kdo-(2-&gt;6)-lipid A + ADP + H(+)</text>
        <dbReference type="Rhea" id="RHEA:74067"/>
        <dbReference type="ChEBI" id="CHEBI:15378"/>
        <dbReference type="ChEBI" id="CHEBI:61506"/>
        <dbReference type="ChEBI" id="CHEBI:176431"/>
        <dbReference type="ChEBI" id="CHEBI:193068"/>
        <dbReference type="ChEBI" id="CHEBI:456216"/>
        <dbReference type="EC" id="2.4.99.23"/>
    </reaction>
</comment>
<dbReference type="PANTHER" id="PTHR30160">
    <property type="entry name" value="TETRAACYLDISACCHARIDE 4'-KINASE-RELATED"/>
    <property type="match status" value="1"/>
</dbReference>
<keyword evidence="7" id="KW-0448">Lipopolysaccharide biosynthesis</keyword>
<dbReference type="InterPro" id="IPR051199">
    <property type="entry name" value="LPS_LOS_Heptosyltrfase"/>
</dbReference>
<evidence type="ECO:0000256" key="13">
    <source>
        <dbReference type="ARBA" id="ARBA00049201"/>
    </source>
</evidence>
<evidence type="ECO:0000256" key="10">
    <source>
        <dbReference type="ARBA" id="ARBA00044041"/>
    </source>
</evidence>
<protein>
    <recommendedName>
        <fullName evidence="11">Lipopolysaccharide heptosyltransferase 1</fullName>
        <ecNumber evidence="10">2.4.99.23</ecNumber>
    </recommendedName>
    <alternativeName>
        <fullName evidence="12">ADP-heptose:lipopolysaccharide heptosyltransferase I</fullName>
    </alternativeName>
</protein>
<dbReference type="RefSeq" id="WP_155165050.1">
    <property type="nucleotide sequence ID" value="NZ_DBGDCW010000004.1"/>
</dbReference>
<organism evidence="14 15">
    <name type="scientific">Parasutterella excrementihominis</name>
    <dbReference type="NCBI Taxonomy" id="487175"/>
    <lineage>
        <taxon>Bacteria</taxon>
        <taxon>Pseudomonadati</taxon>
        <taxon>Pseudomonadota</taxon>
        <taxon>Betaproteobacteria</taxon>
        <taxon>Burkholderiales</taxon>
        <taxon>Sutterellaceae</taxon>
        <taxon>Parasutterella</taxon>
    </lineage>
</organism>
<dbReference type="GO" id="GO:0005829">
    <property type="term" value="C:cytosol"/>
    <property type="evidence" value="ECO:0007669"/>
    <property type="project" value="TreeGrafter"/>
</dbReference>
<reference evidence="14 15" key="1">
    <citation type="journal article" date="2019" name="Nat. Med.">
        <title>A library of human gut bacterial isolates paired with longitudinal multiomics data enables mechanistic microbiome research.</title>
        <authorList>
            <person name="Poyet M."/>
            <person name="Groussin M."/>
            <person name="Gibbons S.M."/>
            <person name="Avila-Pacheco J."/>
            <person name="Jiang X."/>
            <person name="Kearney S.M."/>
            <person name="Perrotta A.R."/>
            <person name="Berdy B."/>
            <person name="Zhao S."/>
            <person name="Lieberman T.D."/>
            <person name="Swanson P.K."/>
            <person name="Smith M."/>
            <person name="Roesemann S."/>
            <person name="Alexander J.E."/>
            <person name="Rich S.A."/>
            <person name="Livny J."/>
            <person name="Vlamakis H."/>
            <person name="Clish C."/>
            <person name="Bullock K."/>
            <person name="Deik A."/>
            <person name="Scott J."/>
            <person name="Pierce K.A."/>
            <person name="Xavier R.J."/>
            <person name="Alm E.J."/>
        </authorList>
    </citation>
    <scope>NUCLEOTIDE SEQUENCE [LARGE SCALE GENOMIC DNA]</scope>
    <source>
        <strain evidence="14 15">BIOML-A2</strain>
    </source>
</reference>
<dbReference type="InterPro" id="IPR011908">
    <property type="entry name" value="LipoPS_heptosylTferase-I"/>
</dbReference>
<dbReference type="EC" id="2.4.99.23" evidence="10"/>
<dbReference type="CDD" id="cd03789">
    <property type="entry name" value="GT9_LPS_heptosyltransferase"/>
    <property type="match status" value="1"/>
</dbReference>
<gene>
    <name evidence="14" type="primary">waaC</name>
    <name evidence="14" type="ORF">GMD42_01800</name>
</gene>
<dbReference type="PANTHER" id="PTHR30160:SF19">
    <property type="entry name" value="LIPOPOLYSACCHARIDE HEPTOSYLTRANSFERASE 1"/>
    <property type="match status" value="1"/>
</dbReference>
<comment type="similarity">
    <text evidence="9">Belongs to the glycosyltransferase 9 family.</text>
</comment>